<reference evidence="7 8" key="1">
    <citation type="submission" date="2019-02" db="EMBL/GenBank/DDBJ databases">
        <title>Genome sequencing of the rare red list fungi Phellinidium pouzarii.</title>
        <authorList>
            <person name="Buettner E."/>
            <person name="Kellner H."/>
        </authorList>
    </citation>
    <scope>NUCLEOTIDE SEQUENCE [LARGE SCALE GENOMIC DNA]</scope>
    <source>
        <strain evidence="7 8">DSM 108285</strain>
    </source>
</reference>
<dbReference type="Gene3D" id="3.30.9.10">
    <property type="entry name" value="D-Amino Acid Oxidase, subunit A, domain 2"/>
    <property type="match status" value="1"/>
</dbReference>
<dbReference type="InterPro" id="IPR036188">
    <property type="entry name" value="FAD/NAD-bd_sf"/>
</dbReference>
<keyword evidence="4" id="KW-0274">FAD</keyword>
<evidence type="ECO:0000256" key="3">
    <source>
        <dbReference type="ARBA" id="ARBA00022630"/>
    </source>
</evidence>
<comment type="cofactor">
    <cofactor evidence="1">
        <name>FAD</name>
        <dbReference type="ChEBI" id="CHEBI:57692"/>
    </cofactor>
</comment>
<evidence type="ECO:0000256" key="1">
    <source>
        <dbReference type="ARBA" id="ARBA00001974"/>
    </source>
</evidence>
<sequence length="498" mass="53979">MFSPTGRPRTVDKDKNGDSGVARTISTSAAASLVPSSKIVIVGSGCFGISTALHLLRRGYTDVTVLDRAPVLPAVDAASTDINKIVRSSYGDMFYTRLAREAIDAWKNREEWGDNYHESGVLVLGSGMSIYADDAYKNDVAQGARVKRLVTSGVNLSDERVDVDSSVRSPDESIMLSELFHPEIPLGEKVKSAHAYLNVDGGWAFAEGGVRRAMQHVENLGGKILPAKDVSMLLKTELADIKESPDRQKSRTKGVKCKDGSEYAADIVVLATGSWTASAFPDLNLGEKCLASGQSVAGIKLTPEEAERYRSSPVVLNFGSSGFYTFPPNKDNVVKVAKHTGGVSNFVPIPGAPTVDAVSAKVSTPRTVFSHGADGLKIPRSEALIIRDGLREVYPELAEKPFLYTRLCWYTDSPDSDWIIDIHPDDSGLALVTSGSGHGYKFLPVIGRLAADRLEGKMATEVQKKFAIDRPLRREDFLRDFSRLGVLNVDELCGPDEL</sequence>
<organism evidence="7 8">
    <name type="scientific">Phellinidium pouzarii</name>
    <dbReference type="NCBI Taxonomy" id="167371"/>
    <lineage>
        <taxon>Eukaryota</taxon>
        <taxon>Fungi</taxon>
        <taxon>Dikarya</taxon>
        <taxon>Basidiomycota</taxon>
        <taxon>Agaricomycotina</taxon>
        <taxon>Agaricomycetes</taxon>
        <taxon>Hymenochaetales</taxon>
        <taxon>Hymenochaetaceae</taxon>
        <taxon>Phellinidium</taxon>
    </lineage>
</organism>
<dbReference type="Proteomes" id="UP000308199">
    <property type="component" value="Unassembled WGS sequence"/>
</dbReference>
<name>A0A4S4KYB9_9AGAM</name>
<keyword evidence="5" id="KW-0560">Oxidoreductase</keyword>
<dbReference type="GO" id="GO:0008115">
    <property type="term" value="F:sarcosine oxidase activity"/>
    <property type="evidence" value="ECO:0007669"/>
    <property type="project" value="TreeGrafter"/>
</dbReference>
<dbReference type="Gene3D" id="3.50.50.60">
    <property type="entry name" value="FAD/NAD(P)-binding domain"/>
    <property type="match status" value="1"/>
</dbReference>
<comment type="caution">
    <text evidence="7">The sequence shown here is derived from an EMBL/GenBank/DDBJ whole genome shotgun (WGS) entry which is preliminary data.</text>
</comment>
<gene>
    <name evidence="7" type="ORF">EW145_g5985</name>
</gene>
<dbReference type="PANTHER" id="PTHR10961:SF46">
    <property type="entry name" value="PEROXISOMAL SARCOSINE OXIDASE"/>
    <property type="match status" value="1"/>
</dbReference>
<dbReference type="Pfam" id="PF01266">
    <property type="entry name" value="DAO"/>
    <property type="match status" value="1"/>
</dbReference>
<evidence type="ECO:0000259" key="6">
    <source>
        <dbReference type="Pfam" id="PF01266"/>
    </source>
</evidence>
<evidence type="ECO:0000256" key="4">
    <source>
        <dbReference type="ARBA" id="ARBA00022827"/>
    </source>
</evidence>
<dbReference type="EMBL" id="SGPK01000409">
    <property type="protein sequence ID" value="THH03815.1"/>
    <property type="molecule type" value="Genomic_DNA"/>
</dbReference>
<accession>A0A4S4KYB9</accession>
<protein>
    <recommendedName>
        <fullName evidence="6">FAD dependent oxidoreductase domain-containing protein</fullName>
    </recommendedName>
</protein>
<evidence type="ECO:0000313" key="8">
    <source>
        <dbReference type="Proteomes" id="UP000308199"/>
    </source>
</evidence>
<dbReference type="SUPFAM" id="SSF51905">
    <property type="entry name" value="FAD/NAD(P)-binding domain"/>
    <property type="match status" value="1"/>
</dbReference>
<dbReference type="PANTHER" id="PTHR10961">
    <property type="entry name" value="PEROXISOMAL SARCOSINE OXIDASE"/>
    <property type="match status" value="1"/>
</dbReference>
<feature type="domain" description="FAD dependent oxidoreductase" evidence="6">
    <location>
        <begin position="38"/>
        <end position="453"/>
    </location>
</feature>
<dbReference type="AlphaFoldDB" id="A0A4S4KYB9"/>
<dbReference type="GO" id="GO:0004657">
    <property type="term" value="F:proline dehydrogenase activity"/>
    <property type="evidence" value="ECO:0007669"/>
    <property type="project" value="TreeGrafter"/>
</dbReference>
<evidence type="ECO:0000313" key="7">
    <source>
        <dbReference type="EMBL" id="THH03815.1"/>
    </source>
</evidence>
<comment type="similarity">
    <text evidence="2">Belongs to the MSOX/MTOX family.</text>
</comment>
<dbReference type="GO" id="GO:0050660">
    <property type="term" value="F:flavin adenine dinucleotide binding"/>
    <property type="evidence" value="ECO:0007669"/>
    <property type="project" value="InterPro"/>
</dbReference>
<evidence type="ECO:0000256" key="2">
    <source>
        <dbReference type="ARBA" id="ARBA00010989"/>
    </source>
</evidence>
<dbReference type="OrthoDB" id="2219495at2759"/>
<evidence type="ECO:0000256" key="5">
    <source>
        <dbReference type="ARBA" id="ARBA00023002"/>
    </source>
</evidence>
<dbReference type="GO" id="GO:0050031">
    <property type="term" value="F:L-pipecolate oxidase activity"/>
    <property type="evidence" value="ECO:0007669"/>
    <property type="project" value="TreeGrafter"/>
</dbReference>
<keyword evidence="3" id="KW-0285">Flavoprotein</keyword>
<dbReference type="InterPro" id="IPR045170">
    <property type="entry name" value="MTOX"/>
</dbReference>
<proteinExistence type="inferred from homology"/>
<dbReference type="InterPro" id="IPR006076">
    <property type="entry name" value="FAD-dep_OxRdtase"/>
</dbReference>
<keyword evidence="8" id="KW-1185">Reference proteome</keyword>